<evidence type="ECO:0000259" key="6">
    <source>
        <dbReference type="Pfam" id="PF04542"/>
    </source>
</evidence>
<evidence type="ECO:0000256" key="5">
    <source>
        <dbReference type="SAM" id="MobiDB-lite"/>
    </source>
</evidence>
<evidence type="ECO:0000256" key="2">
    <source>
        <dbReference type="ARBA" id="ARBA00023015"/>
    </source>
</evidence>
<dbReference type="RefSeq" id="WP_200396534.1">
    <property type="nucleotide sequence ID" value="NZ_CP066831.1"/>
</dbReference>
<dbReference type="NCBIfam" id="TIGR02937">
    <property type="entry name" value="sigma70-ECF"/>
    <property type="match status" value="1"/>
</dbReference>
<comment type="similarity">
    <text evidence="1">Belongs to the sigma-70 factor family. ECF subfamily.</text>
</comment>
<dbReference type="GO" id="GO:0003677">
    <property type="term" value="F:DNA binding"/>
    <property type="evidence" value="ECO:0007669"/>
    <property type="project" value="InterPro"/>
</dbReference>
<dbReference type="GO" id="GO:0006352">
    <property type="term" value="P:DNA-templated transcription initiation"/>
    <property type="evidence" value="ECO:0007669"/>
    <property type="project" value="InterPro"/>
</dbReference>
<organism evidence="8 9">
    <name type="scientific">Streptomyces liliifuscus</name>
    <dbReference type="NCBI Taxonomy" id="2797636"/>
    <lineage>
        <taxon>Bacteria</taxon>
        <taxon>Bacillati</taxon>
        <taxon>Actinomycetota</taxon>
        <taxon>Actinomycetes</taxon>
        <taxon>Kitasatosporales</taxon>
        <taxon>Streptomycetaceae</taxon>
        <taxon>Streptomyces</taxon>
    </lineage>
</organism>
<feature type="region of interest" description="Disordered" evidence="5">
    <location>
        <begin position="198"/>
        <end position="248"/>
    </location>
</feature>
<evidence type="ECO:0000256" key="1">
    <source>
        <dbReference type="ARBA" id="ARBA00010641"/>
    </source>
</evidence>
<dbReference type="PANTHER" id="PTHR43133:SF25">
    <property type="entry name" value="RNA POLYMERASE SIGMA FACTOR RFAY-RELATED"/>
    <property type="match status" value="1"/>
</dbReference>
<reference evidence="8 9" key="1">
    <citation type="submission" date="2020-12" db="EMBL/GenBank/DDBJ databases">
        <title>A novel species.</title>
        <authorList>
            <person name="Li K."/>
        </authorList>
    </citation>
    <scope>NUCLEOTIDE SEQUENCE [LARGE SCALE GENOMIC DNA]</scope>
    <source>
        <strain evidence="8 9">ZYC-3</strain>
    </source>
</reference>
<dbReference type="Proteomes" id="UP000595636">
    <property type="component" value="Chromosome"/>
</dbReference>
<evidence type="ECO:0000313" key="9">
    <source>
        <dbReference type="Proteomes" id="UP000595636"/>
    </source>
</evidence>
<dbReference type="InterPro" id="IPR039425">
    <property type="entry name" value="RNA_pol_sigma-70-like"/>
</dbReference>
<dbReference type="InterPro" id="IPR014284">
    <property type="entry name" value="RNA_pol_sigma-70_dom"/>
</dbReference>
<gene>
    <name evidence="8" type="ORF">JEQ17_20155</name>
</gene>
<evidence type="ECO:0000259" key="7">
    <source>
        <dbReference type="Pfam" id="PF08281"/>
    </source>
</evidence>
<dbReference type="SUPFAM" id="SSF88946">
    <property type="entry name" value="Sigma2 domain of RNA polymerase sigma factors"/>
    <property type="match status" value="1"/>
</dbReference>
<dbReference type="InterPro" id="IPR007627">
    <property type="entry name" value="RNA_pol_sigma70_r2"/>
</dbReference>
<dbReference type="InterPro" id="IPR013325">
    <property type="entry name" value="RNA_pol_sigma_r2"/>
</dbReference>
<sequence length="248" mass="27651">MELSLRARIRAGDPEAFAELFTAHARAVYSYAARLTGDRTAAEDVVSLTFLEAWRLRERLRPDAGPPEEDGARDGPGLPEGDGLRPWLYGVATNVLRNTRRATRRHGAALGRLHGSRADHDIVPDFADELVGRLEDTERLAAARVALKRLRRSEREVFALCVWSELSYAAAGEALGVPASTVRSRLARARQRLRRLAEAELARRGPGRGPKRAAQEEEPEEKPRHRPRTGQVPSSRPEAARSTQEKYR</sequence>
<protein>
    <submittedName>
        <fullName evidence="8">Sigma-70 family RNA polymerase sigma factor</fullName>
    </submittedName>
</protein>
<dbReference type="Pfam" id="PF04542">
    <property type="entry name" value="Sigma70_r2"/>
    <property type="match status" value="1"/>
</dbReference>
<keyword evidence="3" id="KW-0731">Sigma factor</keyword>
<dbReference type="SUPFAM" id="SSF88659">
    <property type="entry name" value="Sigma3 and sigma4 domains of RNA polymerase sigma factors"/>
    <property type="match status" value="1"/>
</dbReference>
<dbReference type="InterPro" id="IPR036388">
    <property type="entry name" value="WH-like_DNA-bd_sf"/>
</dbReference>
<evidence type="ECO:0000256" key="3">
    <source>
        <dbReference type="ARBA" id="ARBA00023082"/>
    </source>
</evidence>
<dbReference type="AlphaFoldDB" id="A0A7T7I5U2"/>
<dbReference type="Gene3D" id="1.10.1740.10">
    <property type="match status" value="1"/>
</dbReference>
<dbReference type="EMBL" id="CP066831">
    <property type="protein sequence ID" value="QQM41543.1"/>
    <property type="molecule type" value="Genomic_DNA"/>
</dbReference>
<accession>A0A7T7I5U2</accession>
<proteinExistence type="inferred from homology"/>
<keyword evidence="9" id="KW-1185">Reference proteome</keyword>
<dbReference type="InterPro" id="IPR013249">
    <property type="entry name" value="RNA_pol_sigma70_r4_t2"/>
</dbReference>
<feature type="domain" description="RNA polymerase sigma factor 70 region 4 type 2" evidence="7">
    <location>
        <begin position="143"/>
        <end position="193"/>
    </location>
</feature>
<dbReference type="PANTHER" id="PTHR43133">
    <property type="entry name" value="RNA POLYMERASE ECF-TYPE SIGMA FACTO"/>
    <property type="match status" value="1"/>
</dbReference>
<dbReference type="Gene3D" id="1.10.10.10">
    <property type="entry name" value="Winged helix-like DNA-binding domain superfamily/Winged helix DNA-binding domain"/>
    <property type="match status" value="1"/>
</dbReference>
<dbReference type="GO" id="GO:0016987">
    <property type="term" value="F:sigma factor activity"/>
    <property type="evidence" value="ECO:0007669"/>
    <property type="project" value="UniProtKB-KW"/>
</dbReference>
<evidence type="ECO:0000256" key="4">
    <source>
        <dbReference type="ARBA" id="ARBA00023163"/>
    </source>
</evidence>
<feature type="region of interest" description="Disordered" evidence="5">
    <location>
        <begin position="61"/>
        <end position="81"/>
    </location>
</feature>
<feature type="domain" description="RNA polymerase sigma-70 region 2" evidence="6">
    <location>
        <begin position="20"/>
        <end position="65"/>
    </location>
</feature>
<dbReference type="Pfam" id="PF08281">
    <property type="entry name" value="Sigma70_r4_2"/>
    <property type="match status" value="1"/>
</dbReference>
<dbReference type="InterPro" id="IPR013324">
    <property type="entry name" value="RNA_pol_sigma_r3/r4-like"/>
</dbReference>
<dbReference type="KEGG" id="slf:JEQ17_20155"/>
<evidence type="ECO:0000313" key="8">
    <source>
        <dbReference type="EMBL" id="QQM41543.1"/>
    </source>
</evidence>
<keyword evidence="2" id="KW-0805">Transcription regulation</keyword>
<keyword evidence="4" id="KW-0804">Transcription</keyword>
<name>A0A7T7I5U2_9ACTN</name>